<dbReference type="PaxDb" id="4097-A0A1S3XKQ6"/>
<feature type="compositionally biased region" description="Basic and acidic residues" evidence="1">
    <location>
        <begin position="1"/>
        <end position="24"/>
    </location>
</feature>
<feature type="region of interest" description="Disordered" evidence="1">
    <location>
        <begin position="1"/>
        <end position="65"/>
    </location>
</feature>
<proteinExistence type="predicted"/>
<evidence type="ECO:0000256" key="1">
    <source>
        <dbReference type="SAM" id="MobiDB-lite"/>
    </source>
</evidence>
<dbReference type="KEGG" id="nta:107766273"/>
<feature type="compositionally biased region" description="Basic and acidic residues" evidence="1">
    <location>
        <begin position="49"/>
        <end position="61"/>
    </location>
</feature>
<reference evidence="2" key="1">
    <citation type="submission" date="2025-08" db="UniProtKB">
        <authorList>
            <consortium name="RefSeq"/>
        </authorList>
    </citation>
    <scope>IDENTIFICATION</scope>
</reference>
<dbReference type="RefSeq" id="XP_016440511.1">
    <property type="nucleotide sequence ID" value="XM_016585025.1"/>
</dbReference>
<organism evidence="2">
    <name type="scientific">Nicotiana tabacum</name>
    <name type="common">Common tobacco</name>
    <dbReference type="NCBI Taxonomy" id="4097"/>
    <lineage>
        <taxon>Eukaryota</taxon>
        <taxon>Viridiplantae</taxon>
        <taxon>Streptophyta</taxon>
        <taxon>Embryophyta</taxon>
        <taxon>Tracheophyta</taxon>
        <taxon>Spermatophyta</taxon>
        <taxon>Magnoliopsida</taxon>
        <taxon>eudicotyledons</taxon>
        <taxon>Gunneridae</taxon>
        <taxon>Pentapetalae</taxon>
        <taxon>asterids</taxon>
        <taxon>lamiids</taxon>
        <taxon>Solanales</taxon>
        <taxon>Solanaceae</taxon>
        <taxon>Nicotianoideae</taxon>
        <taxon>Nicotianeae</taxon>
        <taxon>Nicotiana</taxon>
    </lineage>
</organism>
<sequence length="133" mass="14990">MENQENKAKSKNKGKSEKKGKSENKPSTQSQKHVAAGDKDTDPTQYFENRQKPLEAKKATEKNPYPHKFEHKVELLSIPDYVKLNGAALNYSSEKLNRVALNYSTNDKELYLFGNGSCYMAALFVAKGICDKN</sequence>
<protein>
    <submittedName>
        <fullName evidence="2">Lysine--tRNA ligase, cytoplasmic-like</fullName>
    </submittedName>
</protein>
<name>A0A1S3XKQ6_TOBAC</name>
<dbReference type="AlphaFoldDB" id="A0A1S3XKQ6"/>
<gene>
    <name evidence="2" type="primary">LOC107766273</name>
</gene>
<accession>A0A1S3XKQ6</accession>
<dbReference type="SMR" id="A0A1S3XKQ6"/>
<evidence type="ECO:0000313" key="2">
    <source>
        <dbReference type="RefSeq" id="XP_016440511.1"/>
    </source>
</evidence>
<dbReference type="STRING" id="4097.A0A1S3XKQ6"/>